<dbReference type="Proteomes" id="UP000548867">
    <property type="component" value="Unassembled WGS sequence"/>
</dbReference>
<keyword evidence="8" id="KW-1185">Reference proteome</keyword>
<evidence type="ECO:0000259" key="6">
    <source>
        <dbReference type="Pfam" id="PF02668"/>
    </source>
</evidence>
<dbReference type="InterPro" id="IPR042098">
    <property type="entry name" value="TauD-like_sf"/>
</dbReference>
<sequence length="325" mass="37069">MATSFSSQTASGAAPGVPIVAGLPMPEFRHITVEPISGACGCEIGGVDLRQPLRPEVLDEIMLAFQHFLVIVFRDQDLTPEQHKAFSRYFGELTELPQAPTYNGDNLMQEVRREAWEPVNVVPSFEHFHTDSPFLPQPPKCIVMRALDCPQWGGDTAFSNAYLVYEHLSDGMKALLDGLQVLYSAKDVWSKNDKLPPEKRLRLRESHGFTEDQLENIQPAVRVHPETGRRALFATTAYFRHFVGWSEEESRALLNYLQSLAQHLHYHCRVKWRKDTLIVWDNRFTLHRGVHDFKHERRHLIRTTVIGERPMGIADLAARPAGERA</sequence>
<keyword evidence="4 7" id="KW-0560">Oxidoreductase</keyword>
<evidence type="ECO:0000256" key="3">
    <source>
        <dbReference type="ARBA" id="ARBA00022964"/>
    </source>
</evidence>
<dbReference type="GO" id="GO:0046872">
    <property type="term" value="F:metal ion binding"/>
    <property type="evidence" value="ECO:0007669"/>
    <property type="project" value="UniProtKB-KW"/>
</dbReference>
<dbReference type="InterPro" id="IPR003819">
    <property type="entry name" value="TauD/TfdA-like"/>
</dbReference>
<dbReference type="PANTHER" id="PTHR30468:SF1">
    <property type="entry name" value="ALPHA-KETOGLUTARATE-DEPENDENT SULFONATE DIOXYGENASE"/>
    <property type="match status" value="1"/>
</dbReference>
<dbReference type="Gene3D" id="3.60.130.10">
    <property type="entry name" value="Clavaminate synthase-like"/>
    <property type="match status" value="1"/>
</dbReference>
<dbReference type="AlphaFoldDB" id="A0A7W6G7Y7"/>
<dbReference type="SUPFAM" id="SSF51197">
    <property type="entry name" value="Clavaminate synthase-like"/>
    <property type="match status" value="1"/>
</dbReference>
<evidence type="ECO:0000256" key="1">
    <source>
        <dbReference type="ARBA" id="ARBA00005896"/>
    </source>
</evidence>
<dbReference type="EC" id="1.14.11.17" evidence="7"/>
<keyword evidence="2" id="KW-0479">Metal-binding</keyword>
<evidence type="ECO:0000313" key="8">
    <source>
        <dbReference type="Proteomes" id="UP000548867"/>
    </source>
</evidence>
<dbReference type="EMBL" id="JACIDX010000023">
    <property type="protein sequence ID" value="MBB3957414.1"/>
    <property type="molecule type" value="Genomic_DNA"/>
</dbReference>
<proteinExistence type="inferred from homology"/>
<gene>
    <name evidence="7" type="ORF">GGR38_004388</name>
</gene>
<evidence type="ECO:0000256" key="2">
    <source>
        <dbReference type="ARBA" id="ARBA00022723"/>
    </source>
</evidence>
<evidence type="ECO:0000313" key="7">
    <source>
        <dbReference type="EMBL" id="MBB3957414.1"/>
    </source>
</evidence>
<reference evidence="7 8" key="1">
    <citation type="submission" date="2020-08" db="EMBL/GenBank/DDBJ databases">
        <title>Genomic Encyclopedia of Type Strains, Phase IV (KMG-IV): sequencing the most valuable type-strain genomes for metagenomic binning, comparative biology and taxonomic classification.</title>
        <authorList>
            <person name="Goeker M."/>
        </authorList>
    </citation>
    <scope>NUCLEOTIDE SEQUENCE [LARGE SCALE GENOMIC DNA]</scope>
    <source>
        <strain evidence="7 8">DSM 27057</strain>
    </source>
</reference>
<protein>
    <submittedName>
        <fullName evidence="7">Taurine dioxygenase</fullName>
        <ecNumber evidence="7">1.14.11.17</ecNumber>
    </submittedName>
</protein>
<dbReference type="InterPro" id="IPR051323">
    <property type="entry name" value="AtsK-like"/>
</dbReference>
<accession>A0A7W6G7Y7</accession>
<comment type="caution">
    <text evidence="7">The sequence shown here is derived from an EMBL/GenBank/DDBJ whole genome shotgun (WGS) entry which is preliminary data.</text>
</comment>
<dbReference type="GO" id="GO:0000908">
    <property type="term" value="F:taurine dioxygenase activity"/>
    <property type="evidence" value="ECO:0007669"/>
    <property type="project" value="UniProtKB-EC"/>
</dbReference>
<dbReference type="Pfam" id="PF02668">
    <property type="entry name" value="TauD"/>
    <property type="match status" value="1"/>
</dbReference>
<name>A0A7W6G7Y7_9SPHN</name>
<dbReference type="PANTHER" id="PTHR30468">
    <property type="entry name" value="ALPHA-KETOGLUTARATE-DEPENDENT SULFONATE DIOXYGENASE"/>
    <property type="match status" value="1"/>
</dbReference>
<evidence type="ECO:0000256" key="4">
    <source>
        <dbReference type="ARBA" id="ARBA00023002"/>
    </source>
</evidence>
<keyword evidence="5" id="KW-0408">Iron</keyword>
<feature type="domain" description="TauD/TfdA-like" evidence="6">
    <location>
        <begin position="33"/>
        <end position="304"/>
    </location>
</feature>
<dbReference type="GO" id="GO:0005737">
    <property type="term" value="C:cytoplasm"/>
    <property type="evidence" value="ECO:0007669"/>
    <property type="project" value="TreeGrafter"/>
</dbReference>
<keyword evidence="3 7" id="KW-0223">Dioxygenase</keyword>
<evidence type="ECO:0000256" key="5">
    <source>
        <dbReference type="ARBA" id="ARBA00023004"/>
    </source>
</evidence>
<comment type="similarity">
    <text evidence="1">Belongs to the TfdA dioxygenase family.</text>
</comment>
<dbReference type="RefSeq" id="WP_183628691.1">
    <property type="nucleotide sequence ID" value="NZ_JACIDX010000023.1"/>
</dbReference>
<organism evidence="7 8">
    <name type="scientific">Novosphingobium sediminicola</name>
    <dbReference type="NCBI Taxonomy" id="563162"/>
    <lineage>
        <taxon>Bacteria</taxon>
        <taxon>Pseudomonadati</taxon>
        <taxon>Pseudomonadota</taxon>
        <taxon>Alphaproteobacteria</taxon>
        <taxon>Sphingomonadales</taxon>
        <taxon>Sphingomonadaceae</taxon>
        <taxon>Novosphingobium</taxon>
    </lineage>
</organism>